<feature type="compositionally biased region" description="Low complexity" evidence="9">
    <location>
        <begin position="443"/>
        <end position="454"/>
    </location>
</feature>
<evidence type="ECO:0000256" key="1">
    <source>
        <dbReference type="ARBA" id="ARBA00004123"/>
    </source>
</evidence>
<dbReference type="InterPro" id="IPR036322">
    <property type="entry name" value="WD40_repeat_dom_sf"/>
</dbReference>
<keyword evidence="6" id="KW-0156">Chromatin regulator</keyword>
<dbReference type="SUPFAM" id="SSF50978">
    <property type="entry name" value="WD40 repeat-like"/>
    <property type="match status" value="1"/>
</dbReference>
<sequence length="490" mass="55441">MEHFMPEINWHDREGLLSIDIDENGKEDSYRIVTCSMLKEIRIWELVFEPCYDLRTAQVISTQLAVNFIANIAGDHNHSINCVRFHTFNGERYLASGDSGGRLFVWKLSDQPPGPPQDSDLPPNKEKWVKHKSFSHGKDVTFMAWQPNGPKLASIGRDNRLLIHDVTTGRCLIETDALREFPNGLCWDPLGRCVIVQSTDRKIEIFEATTKSKANGRAKKLGSIYSFDFPALQFSSHCTDAKPTKLFHDDQMMSFKRLPAFSPCGQLVVAPCVHIESRDKNFYGNYVFTRRQFISTGKPSWILPAPKVTFLVKMCPILMELDKNTKENYSGLPHRVIWLTLTDQAVIFYDSQHSGPIAYVDNIHYLKLTDASWSSDGRLVAVSSLEGYCSFLRLSFENWGVKLTTIPAYQATPEKVKKAVKRKRSIKPVEAVPAPPTPKVPKTPKAAKTPSTPSVRQFFVTTPQQQKQPEGGELSSSERPKKRIKPITLD</sequence>
<dbReference type="GO" id="GO:0033186">
    <property type="term" value="C:CAF-1 complex"/>
    <property type="evidence" value="ECO:0007669"/>
    <property type="project" value="TreeGrafter"/>
</dbReference>
<feature type="region of interest" description="Disordered" evidence="9">
    <location>
        <begin position="421"/>
        <end position="490"/>
    </location>
</feature>
<reference evidence="11" key="1">
    <citation type="submission" date="2023-10" db="EMBL/GenBank/DDBJ databases">
        <title>Genome assembly of Pristionchus species.</title>
        <authorList>
            <person name="Yoshida K."/>
            <person name="Sommer R.J."/>
        </authorList>
    </citation>
    <scope>NUCLEOTIDE SEQUENCE</scope>
    <source>
        <strain evidence="11">RS5133</strain>
    </source>
</reference>
<dbReference type="AlphaFoldDB" id="A0AAV5WDG7"/>
<gene>
    <name evidence="11" type="ORF">PFISCL1PPCAC_20369</name>
</gene>
<accession>A0AAV5WDG7</accession>
<dbReference type="InterPro" id="IPR001680">
    <property type="entry name" value="WD40_rpt"/>
</dbReference>
<keyword evidence="3" id="KW-0853">WD repeat</keyword>
<evidence type="ECO:0000256" key="6">
    <source>
        <dbReference type="ARBA" id="ARBA00022853"/>
    </source>
</evidence>
<keyword evidence="5" id="KW-0227">DNA damage</keyword>
<evidence type="ECO:0000256" key="9">
    <source>
        <dbReference type="SAM" id="MobiDB-lite"/>
    </source>
</evidence>
<evidence type="ECO:0000256" key="2">
    <source>
        <dbReference type="ARBA" id="ARBA00007306"/>
    </source>
</evidence>
<dbReference type="Pfam" id="PF24105">
    <property type="entry name" value="Beta-prop_CAF1B_HIR1"/>
    <property type="match status" value="1"/>
</dbReference>
<evidence type="ECO:0000256" key="7">
    <source>
        <dbReference type="ARBA" id="ARBA00023204"/>
    </source>
</evidence>
<dbReference type="EMBL" id="BTSY01000005">
    <property type="protein sequence ID" value="GMT29072.1"/>
    <property type="molecule type" value="Genomic_DNA"/>
</dbReference>
<dbReference type="Gene3D" id="2.130.10.10">
    <property type="entry name" value="YVTN repeat-like/Quinoprotein amine dehydrogenase"/>
    <property type="match status" value="2"/>
</dbReference>
<dbReference type="GO" id="GO:0005634">
    <property type="term" value="C:nucleus"/>
    <property type="evidence" value="ECO:0007669"/>
    <property type="project" value="UniProtKB-SubCell"/>
</dbReference>
<evidence type="ECO:0000256" key="5">
    <source>
        <dbReference type="ARBA" id="ARBA00022763"/>
    </source>
</evidence>
<evidence type="ECO:0000256" key="3">
    <source>
        <dbReference type="ARBA" id="ARBA00022574"/>
    </source>
</evidence>
<protein>
    <recommendedName>
        <fullName evidence="10">CAF1B/HIR1 beta-propeller domain-containing protein</fullName>
    </recommendedName>
</protein>
<comment type="subcellular location">
    <subcellularLocation>
        <location evidence="1">Nucleus</location>
    </subcellularLocation>
</comment>
<dbReference type="GO" id="GO:0006281">
    <property type="term" value="P:DNA repair"/>
    <property type="evidence" value="ECO:0007669"/>
    <property type="project" value="UniProtKB-KW"/>
</dbReference>
<keyword evidence="7" id="KW-0234">DNA repair</keyword>
<evidence type="ECO:0000256" key="8">
    <source>
        <dbReference type="ARBA" id="ARBA00023242"/>
    </source>
</evidence>
<comment type="similarity">
    <text evidence="2">Belongs to the WD repeat HIR1 family.</text>
</comment>
<organism evidence="11 12">
    <name type="scientific">Pristionchus fissidentatus</name>
    <dbReference type="NCBI Taxonomy" id="1538716"/>
    <lineage>
        <taxon>Eukaryota</taxon>
        <taxon>Metazoa</taxon>
        <taxon>Ecdysozoa</taxon>
        <taxon>Nematoda</taxon>
        <taxon>Chromadorea</taxon>
        <taxon>Rhabditida</taxon>
        <taxon>Rhabditina</taxon>
        <taxon>Diplogasteromorpha</taxon>
        <taxon>Diplogasteroidea</taxon>
        <taxon>Neodiplogasteridae</taxon>
        <taxon>Pristionchus</taxon>
    </lineage>
</organism>
<dbReference type="InterPro" id="IPR015943">
    <property type="entry name" value="WD40/YVTN_repeat-like_dom_sf"/>
</dbReference>
<evidence type="ECO:0000313" key="12">
    <source>
        <dbReference type="Proteomes" id="UP001432322"/>
    </source>
</evidence>
<feature type="compositionally biased region" description="Polar residues" evidence="9">
    <location>
        <begin position="459"/>
        <end position="468"/>
    </location>
</feature>
<name>A0AAV5WDG7_9BILA</name>
<dbReference type="GO" id="GO:0006334">
    <property type="term" value="P:nucleosome assembly"/>
    <property type="evidence" value="ECO:0007669"/>
    <property type="project" value="TreeGrafter"/>
</dbReference>
<evidence type="ECO:0000313" key="11">
    <source>
        <dbReference type="EMBL" id="GMT29072.1"/>
    </source>
</evidence>
<dbReference type="PANTHER" id="PTHR15271">
    <property type="entry name" value="CHROMATIN ASSEMBLY FACTOR 1 SUBUNIT B"/>
    <property type="match status" value="1"/>
</dbReference>
<comment type="caution">
    <text evidence="11">The sequence shown here is derived from an EMBL/GenBank/DDBJ whole genome shotgun (WGS) entry which is preliminary data.</text>
</comment>
<feature type="compositionally biased region" description="Basic residues" evidence="9">
    <location>
        <begin position="480"/>
        <end position="490"/>
    </location>
</feature>
<dbReference type="SMART" id="SM00320">
    <property type="entry name" value="WD40"/>
    <property type="match status" value="5"/>
</dbReference>
<dbReference type="Proteomes" id="UP001432322">
    <property type="component" value="Unassembled WGS sequence"/>
</dbReference>
<keyword evidence="4" id="KW-0677">Repeat</keyword>
<dbReference type="GO" id="GO:0006335">
    <property type="term" value="P:DNA replication-dependent chromatin assembly"/>
    <property type="evidence" value="ECO:0007669"/>
    <property type="project" value="InterPro"/>
</dbReference>
<dbReference type="InterPro" id="IPR045145">
    <property type="entry name" value="PTHR15271"/>
</dbReference>
<keyword evidence="12" id="KW-1185">Reference proteome</keyword>
<proteinExistence type="inferred from homology"/>
<evidence type="ECO:0000256" key="4">
    <source>
        <dbReference type="ARBA" id="ARBA00022737"/>
    </source>
</evidence>
<feature type="domain" description="CAF1B/HIR1 beta-propeller" evidence="10">
    <location>
        <begin position="1"/>
        <end position="394"/>
    </location>
</feature>
<evidence type="ECO:0000259" key="10">
    <source>
        <dbReference type="Pfam" id="PF24105"/>
    </source>
</evidence>
<keyword evidence="8" id="KW-0539">Nucleus</keyword>
<dbReference type="PANTHER" id="PTHR15271:SF4">
    <property type="entry name" value="CHROMATIN ASSEMBLY FACTOR 1 SUBUNIT B"/>
    <property type="match status" value="1"/>
</dbReference>
<dbReference type="InterPro" id="IPR055410">
    <property type="entry name" value="Beta-prop_CAF1B_HIR1"/>
</dbReference>